<comment type="caution">
    <text evidence="3">The sequence shown here is derived from an EMBL/GenBank/DDBJ whole genome shotgun (WGS) entry which is preliminary data.</text>
</comment>
<evidence type="ECO:0000313" key="3">
    <source>
        <dbReference type="EMBL" id="RLV80064.1"/>
    </source>
</evidence>
<dbReference type="STRING" id="1343740.M271_26825"/>
<dbReference type="Proteomes" id="UP000281594">
    <property type="component" value="Unassembled WGS sequence"/>
</dbReference>
<accession>A0A0A0NBK4</accession>
<dbReference type="KEGG" id="src:M271_26825"/>
<name>A0A0A0NBK4_STRRN</name>
<gene>
    <name evidence="3" type="ORF">D3C57_116805</name>
</gene>
<evidence type="ECO:0000256" key="1">
    <source>
        <dbReference type="SAM" id="MobiDB-lite"/>
    </source>
</evidence>
<dbReference type="Pfam" id="PF24623">
    <property type="entry name" value="Phage_zn_bind_8"/>
    <property type="match status" value="1"/>
</dbReference>
<dbReference type="EMBL" id="QYCY01000001">
    <property type="protein sequence ID" value="RLV80064.1"/>
    <property type="molecule type" value="Genomic_DNA"/>
</dbReference>
<evidence type="ECO:0000259" key="2">
    <source>
        <dbReference type="Pfam" id="PF24623"/>
    </source>
</evidence>
<dbReference type="AlphaFoldDB" id="A0A0A0NBK4"/>
<feature type="region of interest" description="Disordered" evidence="1">
    <location>
        <begin position="205"/>
        <end position="267"/>
    </location>
</feature>
<feature type="domain" description="DNA-binding phage zinc finger" evidence="2">
    <location>
        <begin position="178"/>
        <end position="235"/>
    </location>
</feature>
<feature type="compositionally biased region" description="Basic residues" evidence="1">
    <location>
        <begin position="208"/>
        <end position="217"/>
    </location>
</feature>
<organism evidence="3 4">
    <name type="scientific">Streptomyces rapamycinicus (strain ATCC 29253 / DSM 41530 / NRRL 5491 / AYB-994)</name>
    <name type="common">Streptomyces hygroscopicus (strain ATCC 29253)</name>
    <dbReference type="NCBI Taxonomy" id="1343740"/>
    <lineage>
        <taxon>Bacteria</taxon>
        <taxon>Bacillati</taxon>
        <taxon>Actinomycetota</taxon>
        <taxon>Actinomycetes</taxon>
        <taxon>Kitasatosporales</taxon>
        <taxon>Streptomycetaceae</taxon>
        <taxon>Streptomyces</taxon>
        <taxon>Streptomyces violaceusniger group</taxon>
    </lineage>
</organism>
<dbReference type="HOGENOM" id="CLU_1204259_0_0_11"/>
<dbReference type="InterPro" id="IPR056911">
    <property type="entry name" value="Phage_Znf_bind_put"/>
</dbReference>
<sequence>MIDNHIAALLAYASRLDSRVRRSLADPQQSARTIADWTAALADVPATLPDTGWDASQAVRRYYEQRGGDRSAQFRPVEPHDVLAAWAPHRAELMNRHTDPVPAADPDDPAAWREELLGTRAAVATGHAPPAQYRDAITPAGQKRLAALAAGIGHGPSRYMPTAVAAQLAEFRPTRAAREAAIAAGQPDAYRHKCSWCGAEPDQPCRTGYRRRGKGRGTRSTPHPCRIEAALAAEQDEDEHDRLARLMSTPPAPRETRARHTAGGGRP</sequence>
<proteinExistence type="predicted"/>
<reference evidence="3 4" key="1">
    <citation type="journal article" date="2018" name="J. Biol. Chem.">
        <title>Discovery of the actinoplanic acid pathway in Streptomyces rapamycinicus reveals a genetically conserved synergism with rapamycin.</title>
        <authorList>
            <person name="Mrak P."/>
            <person name="Krastel P."/>
            <person name="Pivk Lukancic P."/>
            <person name="Tao J."/>
            <person name="Pistorius D."/>
            <person name="Moore C.M."/>
        </authorList>
    </citation>
    <scope>NUCLEOTIDE SEQUENCE [LARGE SCALE GENOMIC DNA]</scope>
    <source>
        <strain evidence="3 4">NRRL 5491</strain>
    </source>
</reference>
<protein>
    <recommendedName>
        <fullName evidence="2">DNA-binding phage zinc finger domain-containing protein</fullName>
    </recommendedName>
</protein>
<dbReference type="eggNOG" id="ENOG50346GV">
    <property type="taxonomic scope" value="Bacteria"/>
</dbReference>
<evidence type="ECO:0000313" key="4">
    <source>
        <dbReference type="Proteomes" id="UP000281594"/>
    </source>
</evidence>
<dbReference type="RefSeq" id="WP_020870291.1">
    <property type="nucleotide sequence ID" value="NC_022785.1"/>
</dbReference>